<accession>A0A7J5YDB4</accession>
<reference evidence="1 2" key="1">
    <citation type="submission" date="2020-03" db="EMBL/GenBank/DDBJ databases">
        <title>Dissostichus mawsoni Genome sequencing and assembly.</title>
        <authorList>
            <person name="Park H."/>
        </authorList>
    </citation>
    <scope>NUCLEOTIDE SEQUENCE [LARGE SCALE GENOMIC DNA]</scope>
    <source>
        <strain evidence="1">DM0001</strain>
        <tissue evidence="1">Muscle</tissue>
    </source>
</reference>
<dbReference type="Proteomes" id="UP000518266">
    <property type="component" value="Unassembled WGS sequence"/>
</dbReference>
<keyword evidence="2" id="KW-1185">Reference proteome</keyword>
<dbReference type="EMBL" id="JAAKFY010000014">
    <property type="protein sequence ID" value="KAF3846991.1"/>
    <property type="molecule type" value="Genomic_DNA"/>
</dbReference>
<dbReference type="AlphaFoldDB" id="A0A7J5YDB4"/>
<name>A0A7J5YDB4_DISMA</name>
<organism evidence="1 2">
    <name type="scientific">Dissostichus mawsoni</name>
    <name type="common">Antarctic cod</name>
    <dbReference type="NCBI Taxonomy" id="36200"/>
    <lineage>
        <taxon>Eukaryota</taxon>
        <taxon>Metazoa</taxon>
        <taxon>Chordata</taxon>
        <taxon>Craniata</taxon>
        <taxon>Vertebrata</taxon>
        <taxon>Euteleostomi</taxon>
        <taxon>Actinopterygii</taxon>
        <taxon>Neopterygii</taxon>
        <taxon>Teleostei</taxon>
        <taxon>Neoteleostei</taxon>
        <taxon>Acanthomorphata</taxon>
        <taxon>Eupercaria</taxon>
        <taxon>Perciformes</taxon>
        <taxon>Notothenioidei</taxon>
        <taxon>Nototheniidae</taxon>
        <taxon>Dissostichus</taxon>
    </lineage>
</organism>
<proteinExistence type="predicted"/>
<gene>
    <name evidence="1" type="ORF">F7725_004069</name>
</gene>
<evidence type="ECO:0000313" key="2">
    <source>
        <dbReference type="Proteomes" id="UP000518266"/>
    </source>
</evidence>
<sequence>MYLAVIGLKSEELRICWGVRLVHPEHVTPPPPERTHLSDPHLDHAPEEGHIFLLANGSSDCSKRNKLFPGPERRVITKTTL</sequence>
<protein>
    <submittedName>
        <fullName evidence="1">Uncharacterized protein</fullName>
    </submittedName>
</protein>
<evidence type="ECO:0000313" key="1">
    <source>
        <dbReference type="EMBL" id="KAF3846991.1"/>
    </source>
</evidence>
<comment type="caution">
    <text evidence="1">The sequence shown here is derived from an EMBL/GenBank/DDBJ whole genome shotgun (WGS) entry which is preliminary data.</text>
</comment>